<keyword evidence="4" id="KW-0032">Aminotransferase</keyword>
<dbReference type="Gene3D" id="3.90.1150.10">
    <property type="entry name" value="Aspartate Aminotransferase, domain 1"/>
    <property type="match status" value="1"/>
</dbReference>
<dbReference type="Gene3D" id="3.40.640.10">
    <property type="entry name" value="Type I PLP-dependent aspartate aminotransferase-like (Major domain)"/>
    <property type="match status" value="1"/>
</dbReference>
<dbReference type="PANTHER" id="PTHR30244">
    <property type="entry name" value="TRANSAMINASE"/>
    <property type="match status" value="1"/>
</dbReference>
<evidence type="ECO:0000256" key="1">
    <source>
        <dbReference type="ARBA" id="ARBA00022898"/>
    </source>
</evidence>
<proteinExistence type="inferred from homology"/>
<dbReference type="PANTHER" id="PTHR30244:SF34">
    <property type="entry name" value="DTDP-4-AMINO-4,6-DIDEOXYGALACTOSE TRANSAMINASE"/>
    <property type="match status" value="1"/>
</dbReference>
<keyword evidence="1 3" id="KW-0663">Pyridoxal phosphate</keyword>
<dbReference type="SUPFAM" id="SSF53383">
    <property type="entry name" value="PLP-dependent transferases"/>
    <property type="match status" value="1"/>
</dbReference>
<accession>A0ABS9RS89</accession>
<sequence>MSEWPRFEEDELAAVSRVLRSGWVNYWSGEEGISFEREFAAFHDVPHAVVLSNGTLALELALLALGVGPGDEVVVTPRSFMASVSCVVARGARPVFADVDPDSGNLTAESVRAVLTPRTRAIIAVHLAGWPCDLDALRALADEGGLWLIEDCAQAHGATWRGRLVGSVGDAAAFSFCTDKIISTGGEGGMLLLRDEKAWQRAWSYKDHGKSWEAVHAEHPPGFRWLHESFGTNWRLTEMQSAIGRVQLRKLPGWLARRRENAAVLAERLAGLPGLRVPLPPPEAGHAFYKFHAFLDPRALAPGWDRDAIIAAIEARGVTCLHGGCGEIYLERAFDGTDYRPAERLPVARRLGETSLMFLVDHTLSIDTMHRLADAVGATLHEATA</sequence>
<evidence type="ECO:0000256" key="2">
    <source>
        <dbReference type="ARBA" id="ARBA00037999"/>
    </source>
</evidence>
<dbReference type="CDD" id="cd00616">
    <property type="entry name" value="AHBA_syn"/>
    <property type="match status" value="1"/>
</dbReference>
<dbReference type="EMBL" id="JAKVPY010000006">
    <property type="protein sequence ID" value="MCH4562723.1"/>
    <property type="molecule type" value="Genomic_DNA"/>
</dbReference>
<keyword evidence="4" id="KW-0808">Transferase</keyword>
<dbReference type="PIRSF" id="PIRSF000390">
    <property type="entry name" value="PLP_StrS"/>
    <property type="match status" value="1"/>
</dbReference>
<name>A0ABS9RS89_9GAMM</name>
<gene>
    <name evidence="4" type="ORF">MKP05_06215</name>
</gene>
<dbReference type="RefSeq" id="WP_240567486.1">
    <property type="nucleotide sequence ID" value="NZ_JAKVPY010000006.1"/>
</dbReference>
<dbReference type="InterPro" id="IPR015421">
    <property type="entry name" value="PyrdxlP-dep_Trfase_major"/>
</dbReference>
<dbReference type="InterPro" id="IPR000653">
    <property type="entry name" value="DegT/StrS_aminotransferase"/>
</dbReference>
<evidence type="ECO:0000313" key="5">
    <source>
        <dbReference type="Proteomes" id="UP001202117"/>
    </source>
</evidence>
<comment type="caution">
    <text evidence="4">The sequence shown here is derived from an EMBL/GenBank/DDBJ whole genome shotgun (WGS) entry which is preliminary data.</text>
</comment>
<organism evidence="4 5">
    <name type="scientific">Halomonas flagellata</name>
    <dbReference type="NCBI Taxonomy" id="2920385"/>
    <lineage>
        <taxon>Bacteria</taxon>
        <taxon>Pseudomonadati</taxon>
        <taxon>Pseudomonadota</taxon>
        <taxon>Gammaproteobacteria</taxon>
        <taxon>Oceanospirillales</taxon>
        <taxon>Halomonadaceae</taxon>
        <taxon>Halomonas</taxon>
    </lineage>
</organism>
<evidence type="ECO:0000256" key="3">
    <source>
        <dbReference type="RuleBase" id="RU004508"/>
    </source>
</evidence>
<keyword evidence="5" id="KW-1185">Reference proteome</keyword>
<protein>
    <submittedName>
        <fullName evidence="4">DegT/DnrJ/EryC1/StrS aminotransferase family protein</fullName>
    </submittedName>
</protein>
<dbReference type="InterPro" id="IPR015424">
    <property type="entry name" value="PyrdxlP-dep_Trfase"/>
</dbReference>
<dbReference type="InterPro" id="IPR015422">
    <property type="entry name" value="PyrdxlP-dep_Trfase_small"/>
</dbReference>
<dbReference type="Pfam" id="PF01041">
    <property type="entry name" value="DegT_DnrJ_EryC1"/>
    <property type="match status" value="1"/>
</dbReference>
<evidence type="ECO:0000313" key="4">
    <source>
        <dbReference type="EMBL" id="MCH4562723.1"/>
    </source>
</evidence>
<dbReference type="GO" id="GO:0008483">
    <property type="term" value="F:transaminase activity"/>
    <property type="evidence" value="ECO:0007669"/>
    <property type="project" value="UniProtKB-KW"/>
</dbReference>
<comment type="similarity">
    <text evidence="2 3">Belongs to the DegT/DnrJ/EryC1 family.</text>
</comment>
<reference evidence="4 5" key="1">
    <citation type="submission" date="2022-02" db="EMBL/GenBank/DDBJ databases">
        <title>Halomonas fukangensis sp. nov., a halophilic bacterium isolated from a bulk soil of Kalidium foliatum at Fukang.</title>
        <authorList>
            <person name="Huang Y."/>
        </authorList>
    </citation>
    <scope>NUCLEOTIDE SEQUENCE [LARGE SCALE GENOMIC DNA]</scope>
    <source>
        <strain evidence="4 5">EGI 63088</strain>
    </source>
</reference>
<dbReference type="Proteomes" id="UP001202117">
    <property type="component" value="Unassembled WGS sequence"/>
</dbReference>